<proteinExistence type="predicted"/>
<dbReference type="PROSITE" id="PS51212">
    <property type="entry name" value="WSC"/>
    <property type="match status" value="1"/>
</dbReference>
<name>A0A1B9H3S1_9TREE</name>
<keyword evidence="2" id="KW-0732">Signal</keyword>
<dbReference type="STRING" id="1296120.A0A1B9H3S1"/>
<feature type="chain" id="PRO_5008627598" description="WSC domain-containing protein" evidence="2">
    <location>
        <begin position="24"/>
        <end position="206"/>
    </location>
</feature>
<reference evidence="5" key="2">
    <citation type="submission" date="2013-12" db="EMBL/GenBank/DDBJ databases">
        <title>Evolution of pathogenesis and genome organization in the Tremellales.</title>
        <authorList>
            <person name="Cuomo C."/>
            <person name="Litvintseva A."/>
            <person name="Heitman J."/>
            <person name="Chen Y."/>
            <person name="Sun S."/>
            <person name="Springer D."/>
            <person name="Dromer F."/>
            <person name="Young S."/>
            <person name="Zeng Q."/>
            <person name="Chapman S."/>
            <person name="Gujja S."/>
            <person name="Saif S."/>
            <person name="Birren B."/>
        </authorList>
    </citation>
    <scope>NUCLEOTIDE SEQUENCE [LARGE SCALE GENOMIC DNA]</scope>
    <source>
        <strain evidence="5">BCC8398</strain>
    </source>
</reference>
<feature type="domain" description="WSC" evidence="3">
    <location>
        <begin position="103"/>
        <end position="197"/>
    </location>
</feature>
<dbReference type="SMART" id="SM00321">
    <property type="entry name" value="WSC"/>
    <property type="match status" value="1"/>
</dbReference>
<sequence length="206" mass="22014">MKTTMIHLFTLLATMISLGITHANPLNVRAGLQPRQYSNSADNSTLTSVSSATATTTHSVGGSESSSTSASASASTSSTAQDQQQQQEQPPSNVTAVQPNRLGWYPYGCYTDCANGDQANRGLPVWVYTDASNGPEKCIQACAEKGYAIAGLQFHEQCWCGNSLGGEPTSDEECKYNCEDDQYACGGDCRQNVWSYDPPGTADSWI</sequence>
<evidence type="ECO:0000313" key="5">
    <source>
        <dbReference type="Proteomes" id="UP000092666"/>
    </source>
</evidence>
<feature type="compositionally biased region" description="Low complexity" evidence="1">
    <location>
        <begin position="44"/>
        <end position="92"/>
    </location>
</feature>
<dbReference type="AlphaFoldDB" id="A0A1B9H3S1"/>
<organism evidence="4 5">
    <name type="scientific">Kwoniella heveanensis BCC8398</name>
    <dbReference type="NCBI Taxonomy" id="1296120"/>
    <lineage>
        <taxon>Eukaryota</taxon>
        <taxon>Fungi</taxon>
        <taxon>Dikarya</taxon>
        <taxon>Basidiomycota</taxon>
        <taxon>Agaricomycotina</taxon>
        <taxon>Tremellomycetes</taxon>
        <taxon>Tremellales</taxon>
        <taxon>Cryptococcaceae</taxon>
        <taxon>Kwoniella</taxon>
    </lineage>
</organism>
<dbReference type="InterPro" id="IPR002889">
    <property type="entry name" value="WSC_carb-bd"/>
</dbReference>
<dbReference type="EMBL" id="KI669492">
    <property type="protein sequence ID" value="OCF37923.1"/>
    <property type="molecule type" value="Genomic_DNA"/>
</dbReference>
<accession>A0A1B9H3S1</accession>
<evidence type="ECO:0000313" key="4">
    <source>
        <dbReference type="EMBL" id="OCF37923.1"/>
    </source>
</evidence>
<feature type="signal peptide" evidence="2">
    <location>
        <begin position="1"/>
        <end position="23"/>
    </location>
</feature>
<dbReference type="Proteomes" id="UP000092666">
    <property type="component" value="Unassembled WGS sequence"/>
</dbReference>
<dbReference type="OrthoDB" id="5985073at2759"/>
<feature type="region of interest" description="Disordered" evidence="1">
    <location>
        <begin position="39"/>
        <end position="97"/>
    </location>
</feature>
<gene>
    <name evidence="4" type="ORF">I316_00147</name>
</gene>
<evidence type="ECO:0000256" key="2">
    <source>
        <dbReference type="SAM" id="SignalP"/>
    </source>
</evidence>
<evidence type="ECO:0000256" key="1">
    <source>
        <dbReference type="SAM" id="MobiDB-lite"/>
    </source>
</evidence>
<keyword evidence="5" id="KW-1185">Reference proteome</keyword>
<protein>
    <recommendedName>
        <fullName evidence="3">WSC domain-containing protein</fullName>
    </recommendedName>
</protein>
<evidence type="ECO:0000259" key="3">
    <source>
        <dbReference type="PROSITE" id="PS51212"/>
    </source>
</evidence>
<dbReference type="Pfam" id="PF01822">
    <property type="entry name" value="WSC"/>
    <property type="match status" value="1"/>
</dbReference>
<reference evidence="4 5" key="1">
    <citation type="submission" date="2013-07" db="EMBL/GenBank/DDBJ databases">
        <title>The Genome Sequence of Cryptococcus heveanensis BCC8398.</title>
        <authorList>
            <consortium name="The Broad Institute Genome Sequencing Platform"/>
            <person name="Cuomo C."/>
            <person name="Litvintseva A."/>
            <person name="Chen Y."/>
            <person name="Heitman J."/>
            <person name="Sun S."/>
            <person name="Springer D."/>
            <person name="Dromer F."/>
            <person name="Young S.K."/>
            <person name="Zeng Q."/>
            <person name="Gargeya S."/>
            <person name="Fitzgerald M."/>
            <person name="Abouelleil A."/>
            <person name="Alvarado L."/>
            <person name="Berlin A.M."/>
            <person name="Chapman S.B."/>
            <person name="Dewar J."/>
            <person name="Goldberg J."/>
            <person name="Griggs A."/>
            <person name="Gujja S."/>
            <person name="Hansen M."/>
            <person name="Howarth C."/>
            <person name="Imamovic A."/>
            <person name="Larimer J."/>
            <person name="McCowan C."/>
            <person name="Murphy C."/>
            <person name="Pearson M."/>
            <person name="Priest M."/>
            <person name="Roberts A."/>
            <person name="Saif S."/>
            <person name="Shea T."/>
            <person name="Sykes S."/>
            <person name="Wortman J."/>
            <person name="Nusbaum C."/>
            <person name="Birren B."/>
        </authorList>
    </citation>
    <scope>NUCLEOTIDE SEQUENCE [LARGE SCALE GENOMIC DNA]</scope>
    <source>
        <strain evidence="4 5">BCC8398</strain>
    </source>
</reference>